<feature type="coiled-coil region" evidence="1">
    <location>
        <begin position="73"/>
        <end position="100"/>
    </location>
</feature>
<dbReference type="InterPro" id="IPR014245">
    <property type="entry name" value="Spore_III_AF"/>
</dbReference>
<sequence length="213" mass="24933">MIAYLGELIKQIVLIILIATFLDLLLPNSQMRRYIKLVVGLLIIMTILSPVLELLTFDHERMLREMEALFEKGQESEFDIDHKRKEIEQLQQEALFKEVERLMKEEMERDLESQFPLSVDHLDLTLTVEEGEAIVSKLVVVVTAREEEEQNFDGTTVRPVEPVVIQVNEEQESPEANKKPSHAERKIQEEVLTYFDWKWNISVDKIDLSWLGR</sequence>
<feature type="transmembrane region" description="Helical" evidence="2">
    <location>
        <begin position="34"/>
        <end position="57"/>
    </location>
</feature>
<keyword evidence="2" id="KW-0812">Transmembrane</keyword>
<evidence type="ECO:0000256" key="1">
    <source>
        <dbReference type="SAM" id="Coils"/>
    </source>
</evidence>
<keyword evidence="2" id="KW-0472">Membrane</keyword>
<dbReference type="AlphaFoldDB" id="A0A8X8L970"/>
<keyword evidence="2" id="KW-1133">Transmembrane helix</keyword>
<protein>
    <submittedName>
        <fullName evidence="3">Stage III sporulation protein AF</fullName>
    </submittedName>
</protein>
<gene>
    <name evidence="3" type="primary">spoIIIAF</name>
    <name evidence="3" type="ORF">HUR95_09590</name>
</gene>
<evidence type="ECO:0000313" key="4">
    <source>
        <dbReference type="Proteomes" id="UP000825179"/>
    </source>
</evidence>
<dbReference type="KEGG" id="cthu:HUR95_09590"/>
<organism evidence="3 4">
    <name type="scientific">Caldalkalibacillus thermarum (strain TA2.A1)</name>
    <dbReference type="NCBI Taxonomy" id="986075"/>
    <lineage>
        <taxon>Bacteria</taxon>
        <taxon>Bacillati</taxon>
        <taxon>Bacillota</taxon>
        <taxon>Bacilli</taxon>
        <taxon>Bacillales</taxon>
        <taxon>Bacillaceae</taxon>
        <taxon>Caldalkalibacillus</taxon>
    </lineage>
</organism>
<feature type="transmembrane region" description="Helical" evidence="2">
    <location>
        <begin position="12"/>
        <end position="28"/>
    </location>
</feature>
<accession>A0A8X8L970</accession>
<keyword evidence="4" id="KW-1185">Reference proteome</keyword>
<dbReference type="Pfam" id="PF09581">
    <property type="entry name" value="Spore_III_AF"/>
    <property type="match status" value="1"/>
</dbReference>
<keyword evidence="1" id="KW-0175">Coiled coil</keyword>
<dbReference type="EMBL" id="CP082237">
    <property type="protein sequence ID" value="QZT32648.1"/>
    <property type="molecule type" value="Genomic_DNA"/>
</dbReference>
<evidence type="ECO:0000313" key="3">
    <source>
        <dbReference type="EMBL" id="QZT32648.1"/>
    </source>
</evidence>
<dbReference type="RefSeq" id="WP_222822514.1">
    <property type="nucleotide sequence ID" value="NZ_CP082237.1"/>
</dbReference>
<proteinExistence type="predicted"/>
<evidence type="ECO:0000256" key="2">
    <source>
        <dbReference type="SAM" id="Phobius"/>
    </source>
</evidence>
<dbReference type="NCBIfam" id="TIGR02896">
    <property type="entry name" value="spore_III_AF"/>
    <property type="match status" value="1"/>
</dbReference>
<name>A0A8X8L970_CALTT</name>
<dbReference type="Proteomes" id="UP000825179">
    <property type="component" value="Chromosome"/>
</dbReference>
<reference evidence="3 4" key="1">
    <citation type="journal article" date="2020" name="Extremophiles">
        <title>Genomic analysis of Caldalkalibacillus thermarum TA2.A1 reveals aerobic alkaliphilic metabolism and evolutionary hallmarks linking alkaliphilic bacteria and plant life.</title>
        <authorList>
            <person name="de Jong S.I."/>
            <person name="van den Broek M.A."/>
            <person name="Merkel A.Y."/>
            <person name="de la Torre Cortes P."/>
            <person name="Kalamorz F."/>
            <person name="Cook G.M."/>
            <person name="van Loosdrecht M.C.M."/>
            <person name="McMillan D.G.G."/>
        </authorList>
    </citation>
    <scope>NUCLEOTIDE SEQUENCE [LARGE SCALE GENOMIC DNA]</scope>
    <source>
        <strain evidence="3 4">TA2.A1</strain>
    </source>
</reference>